<dbReference type="EMBL" id="JBBMEJ010000017">
    <property type="protein sequence ID" value="MEQ2371868.1"/>
    <property type="molecule type" value="Genomic_DNA"/>
</dbReference>
<evidence type="ECO:0000259" key="5">
    <source>
        <dbReference type="PROSITE" id="PS50937"/>
    </source>
</evidence>
<dbReference type="InterPro" id="IPR009061">
    <property type="entry name" value="DNA-bd_dom_put_sf"/>
</dbReference>
<protein>
    <submittedName>
        <fullName evidence="6">Helix-turn-helix domain-containing protein</fullName>
    </submittedName>
</protein>
<dbReference type="PANTHER" id="PTHR30204:SF69">
    <property type="entry name" value="MERR-FAMILY TRANSCRIPTIONAL REGULATOR"/>
    <property type="match status" value="1"/>
</dbReference>
<sequence>MEDKKLFLIGEVAKMFHISMGTLRHYEQAALLEPEYTDPDTGYRYYGPRQFELLNTIRYLRVLDFPLSQIKAFLDNRDTEIIEEKLVHQKEVIQRKQRELERLITVSQTIPINS</sequence>
<dbReference type="InterPro" id="IPR000551">
    <property type="entry name" value="MerR-type_HTH_dom"/>
</dbReference>
<keyword evidence="1" id="KW-0678">Repressor</keyword>
<keyword evidence="3" id="KW-0238">DNA-binding</keyword>
<reference evidence="6 7" key="1">
    <citation type="submission" date="2024-03" db="EMBL/GenBank/DDBJ databases">
        <title>Human intestinal bacterial collection.</title>
        <authorList>
            <person name="Pauvert C."/>
            <person name="Hitch T.C.A."/>
            <person name="Clavel T."/>
        </authorList>
    </citation>
    <scope>NUCLEOTIDE SEQUENCE [LARGE SCALE GENOMIC DNA]</scope>
    <source>
        <strain evidence="6 7">CLA-JM-H16</strain>
    </source>
</reference>
<dbReference type="Pfam" id="PF13411">
    <property type="entry name" value="MerR_1"/>
    <property type="match status" value="1"/>
</dbReference>
<dbReference type="InterPro" id="IPR047057">
    <property type="entry name" value="MerR_fam"/>
</dbReference>
<evidence type="ECO:0000313" key="6">
    <source>
        <dbReference type="EMBL" id="MEQ2371868.1"/>
    </source>
</evidence>
<dbReference type="SMART" id="SM00422">
    <property type="entry name" value="HTH_MERR"/>
    <property type="match status" value="1"/>
</dbReference>
<dbReference type="RefSeq" id="WP_349057262.1">
    <property type="nucleotide sequence ID" value="NZ_JBBMEJ010000017.1"/>
</dbReference>
<dbReference type="PROSITE" id="PS50937">
    <property type="entry name" value="HTH_MERR_2"/>
    <property type="match status" value="1"/>
</dbReference>
<evidence type="ECO:0000256" key="2">
    <source>
        <dbReference type="ARBA" id="ARBA00023015"/>
    </source>
</evidence>
<evidence type="ECO:0000256" key="3">
    <source>
        <dbReference type="ARBA" id="ARBA00023125"/>
    </source>
</evidence>
<dbReference type="PANTHER" id="PTHR30204">
    <property type="entry name" value="REDOX-CYCLING DRUG-SENSING TRANSCRIPTIONAL ACTIVATOR SOXR"/>
    <property type="match status" value="1"/>
</dbReference>
<name>A0ABV1BGX3_9FIRM</name>
<keyword evidence="2" id="KW-0805">Transcription regulation</keyword>
<dbReference type="Proteomes" id="UP001473063">
    <property type="component" value="Unassembled WGS sequence"/>
</dbReference>
<proteinExistence type="predicted"/>
<organism evidence="6 7">
    <name type="scientific">Blautia aquisgranensis</name>
    <dbReference type="NCBI Taxonomy" id="3133153"/>
    <lineage>
        <taxon>Bacteria</taxon>
        <taxon>Bacillati</taxon>
        <taxon>Bacillota</taxon>
        <taxon>Clostridia</taxon>
        <taxon>Lachnospirales</taxon>
        <taxon>Lachnospiraceae</taxon>
        <taxon>Blautia</taxon>
    </lineage>
</organism>
<comment type="caution">
    <text evidence="6">The sequence shown here is derived from an EMBL/GenBank/DDBJ whole genome shotgun (WGS) entry which is preliminary data.</text>
</comment>
<gene>
    <name evidence="6" type="ORF">WMO28_13215</name>
</gene>
<keyword evidence="7" id="KW-1185">Reference proteome</keyword>
<evidence type="ECO:0000256" key="4">
    <source>
        <dbReference type="ARBA" id="ARBA00023163"/>
    </source>
</evidence>
<keyword evidence="4" id="KW-0804">Transcription</keyword>
<dbReference type="Gene3D" id="1.10.1660.10">
    <property type="match status" value="1"/>
</dbReference>
<feature type="domain" description="HTH merR-type" evidence="5">
    <location>
        <begin position="6"/>
        <end position="76"/>
    </location>
</feature>
<accession>A0ABV1BGX3</accession>
<evidence type="ECO:0000256" key="1">
    <source>
        <dbReference type="ARBA" id="ARBA00022491"/>
    </source>
</evidence>
<evidence type="ECO:0000313" key="7">
    <source>
        <dbReference type="Proteomes" id="UP001473063"/>
    </source>
</evidence>
<dbReference type="CDD" id="cd01107">
    <property type="entry name" value="HTH_BmrR"/>
    <property type="match status" value="1"/>
</dbReference>
<dbReference type="SUPFAM" id="SSF46955">
    <property type="entry name" value="Putative DNA-binding domain"/>
    <property type="match status" value="1"/>
</dbReference>